<protein>
    <recommendedName>
        <fullName evidence="1">Acetyl-coenzyme A synthetase N-terminal domain-containing protein</fullName>
    </recommendedName>
</protein>
<comment type="caution">
    <text evidence="2">The sequence shown here is derived from an EMBL/GenBank/DDBJ whole genome shotgun (WGS) entry which is preliminary data.</text>
</comment>
<dbReference type="PANTHER" id="PTHR24095">
    <property type="entry name" value="ACETYL-COENZYME A SYNTHETASE"/>
    <property type="match status" value="1"/>
</dbReference>
<dbReference type="Gene3D" id="3.40.50.12780">
    <property type="entry name" value="N-terminal domain of ligase-like"/>
    <property type="match status" value="1"/>
</dbReference>
<accession>A0A8S1DZ73</accession>
<evidence type="ECO:0000313" key="2">
    <source>
        <dbReference type="EMBL" id="CAB3387670.1"/>
    </source>
</evidence>
<name>A0A8S1DZ73_9INSE</name>
<dbReference type="InterPro" id="IPR032387">
    <property type="entry name" value="ACAS_N"/>
</dbReference>
<reference evidence="2 3" key="1">
    <citation type="submission" date="2020-04" db="EMBL/GenBank/DDBJ databases">
        <authorList>
            <person name="Alioto T."/>
            <person name="Alioto T."/>
            <person name="Gomez Garrido J."/>
        </authorList>
    </citation>
    <scope>NUCLEOTIDE SEQUENCE [LARGE SCALE GENOMIC DNA]</scope>
</reference>
<proteinExistence type="predicted"/>
<dbReference type="GO" id="GO:0003987">
    <property type="term" value="F:acetate-CoA ligase activity"/>
    <property type="evidence" value="ECO:0007669"/>
    <property type="project" value="TreeGrafter"/>
</dbReference>
<evidence type="ECO:0000313" key="3">
    <source>
        <dbReference type="Proteomes" id="UP000494165"/>
    </source>
</evidence>
<dbReference type="EMBL" id="CADEPI010000607">
    <property type="protein sequence ID" value="CAB3387670.1"/>
    <property type="molecule type" value="Genomic_DNA"/>
</dbReference>
<dbReference type="GO" id="GO:0006085">
    <property type="term" value="P:acetyl-CoA biosynthetic process"/>
    <property type="evidence" value="ECO:0007669"/>
    <property type="project" value="TreeGrafter"/>
</dbReference>
<dbReference type="OrthoDB" id="1706066at2759"/>
<dbReference type="Pfam" id="PF16177">
    <property type="entry name" value="ACAS_N"/>
    <property type="match status" value="1"/>
</dbReference>
<feature type="domain" description="Acetyl-coenzyme A synthetase N-terminal" evidence="1">
    <location>
        <begin position="24"/>
        <end position="83"/>
    </location>
</feature>
<sequence length="84" mass="9859">MAPDVFYPAAGTASKAHCSSMQQYRQMHARSLEQPEQFWGQIAEQFHWEAPTKGKFFEFNFDIRKGPVFVRWMHQASTNICYNL</sequence>
<dbReference type="AlphaFoldDB" id="A0A8S1DZ73"/>
<dbReference type="InterPro" id="IPR042099">
    <property type="entry name" value="ANL_N_sf"/>
</dbReference>
<feature type="non-terminal residue" evidence="2">
    <location>
        <position position="84"/>
    </location>
</feature>
<dbReference type="Proteomes" id="UP000494165">
    <property type="component" value="Unassembled WGS sequence"/>
</dbReference>
<evidence type="ECO:0000259" key="1">
    <source>
        <dbReference type="Pfam" id="PF16177"/>
    </source>
</evidence>
<gene>
    <name evidence="2" type="ORF">CLODIP_2_CD14030</name>
</gene>
<dbReference type="PANTHER" id="PTHR24095:SF244">
    <property type="entry name" value="ACETYL-COENZYME A SYNTHETASE"/>
    <property type="match status" value="1"/>
</dbReference>
<organism evidence="2 3">
    <name type="scientific">Cloeon dipterum</name>
    <dbReference type="NCBI Taxonomy" id="197152"/>
    <lineage>
        <taxon>Eukaryota</taxon>
        <taxon>Metazoa</taxon>
        <taxon>Ecdysozoa</taxon>
        <taxon>Arthropoda</taxon>
        <taxon>Hexapoda</taxon>
        <taxon>Insecta</taxon>
        <taxon>Pterygota</taxon>
        <taxon>Palaeoptera</taxon>
        <taxon>Ephemeroptera</taxon>
        <taxon>Pisciforma</taxon>
        <taxon>Baetidae</taxon>
        <taxon>Cloeon</taxon>
    </lineage>
</organism>
<keyword evidence="3" id="KW-1185">Reference proteome</keyword>